<feature type="domain" description="DUF6532" evidence="2">
    <location>
        <begin position="307"/>
        <end position="452"/>
    </location>
</feature>
<evidence type="ECO:0000313" key="3">
    <source>
        <dbReference type="EMBL" id="KAG1782887.1"/>
    </source>
</evidence>
<dbReference type="Pfam" id="PF20149">
    <property type="entry name" value="DUF6532"/>
    <property type="match status" value="1"/>
</dbReference>
<name>A0A9P7A5T3_9AGAM</name>
<keyword evidence="4" id="KW-1185">Reference proteome</keyword>
<dbReference type="InterPro" id="IPR045341">
    <property type="entry name" value="DUF6532"/>
</dbReference>
<sequence length="519" mass="57621">MSVPEPVNPTHGLVIPDLSGAVPTSAEARAKHRIAVLEEELETMRQERGMKQRKTTYYVAQGRAMRRMVVLYTGLEDLVTENDHRYKEGLVDDMEAPNLKSSQYNDSDLEFSQEPRAPFTQAPNLKSSKCKANDILVLDEVSDDESMVSDWSMEVEGVNDPIVELSQPEPIAVKKEKVSRTTTSMSVTTSVADSQLPAQKKAKIEPSAASIRSIPAKLKLKGQQNVPVDTTPEHMKARGAYRTVDLPAAMQADQRWTKKYLPTIMLWAGSYEDIWVIPDDVLLHHAQLIFDTVYKDLNIVLVHNGVVHSLTAQRISEWRSNFGSTAIVIIMDFMTRNADCAPSNLAASLVDEWAFLYENPGSPSPLTAYRSPFILQLLGMAHLNAIKGYVEVPSFNMHELVMSGMSGVLALSAVAIECALKMIKKKELKVQDVLSSASHSKVTIKLLKVLNKLTGKETNVPFLFSATLWSKPTKAFIKSILRKPAGYVEATIEMARTTVNDVTDTPSNMLDDEESDKDE</sequence>
<gene>
    <name evidence="3" type="ORF">EV702DRAFT_1191338</name>
</gene>
<evidence type="ECO:0000313" key="4">
    <source>
        <dbReference type="Proteomes" id="UP000714275"/>
    </source>
</evidence>
<dbReference type="EMBL" id="JABBWD010000002">
    <property type="protein sequence ID" value="KAG1782887.1"/>
    <property type="molecule type" value="Genomic_DNA"/>
</dbReference>
<feature type="coiled-coil region" evidence="1">
    <location>
        <begin position="27"/>
        <end position="54"/>
    </location>
</feature>
<dbReference type="OrthoDB" id="2678783at2759"/>
<dbReference type="AlphaFoldDB" id="A0A9P7A5T3"/>
<accession>A0A9P7A5T3</accession>
<reference evidence="3" key="1">
    <citation type="journal article" date="2020" name="New Phytol.">
        <title>Comparative genomics reveals dynamic genome evolution in host specialist ectomycorrhizal fungi.</title>
        <authorList>
            <person name="Lofgren L.A."/>
            <person name="Nguyen N.H."/>
            <person name="Vilgalys R."/>
            <person name="Ruytinx J."/>
            <person name="Liao H.L."/>
            <person name="Branco S."/>
            <person name="Kuo A."/>
            <person name="LaButti K."/>
            <person name="Lipzen A."/>
            <person name="Andreopoulos W."/>
            <person name="Pangilinan J."/>
            <person name="Riley R."/>
            <person name="Hundley H."/>
            <person name="Na H."/>
            <person name="Barry K."/>
            <person name="Grigoriev I.V."/>
            <person name="Stajich J.E."/>
            <person name="Kennedy P.G."/>
        </authorList>
    </citation>
    <scope>NUCLEOTIDE SEQUENCE</scope>
    <source>
        <strain evidence="3">DOB743</strain>
    </source>
</reference>
<dbReference type="Proteomes" id="UP000714275">
    <property type="component" value="Unassembled WGS sequence"/>
</dbReference>
<evidence type="ECO:0000259" key="2">
    <source>
        <dbReference type="Pfam" id="PF20149"/>
    </source>
</evidence>
<protein>
    <recommendedName>
        <fullName evidence="2">DUF6532 domain-containing protein</fullName>
    </recommendedName>
</protein>
<evidence type="ECO:0000256" key="1">
    <source>
        <dbReference type="SAM" id="Coils"/>
    </source>
</evidence>
<organism evidence="3 4">
    <name type="scientific">Suillus placidus</name>
    <dbReference type="NCBI Taxonomy" id="48579"/>
    <lineage>
        <taxon>Eukaryota</taxon>
        <taxon>Fungi</taxon>
        <taxon>Dikarya</taxon>
        <taxon>Basidiomycota</taxon>
        <taxon>Agaricomycotina</taxon>
        <taxon>Agaricomycetes</taxon>
        <taxon>Agaricomycetidae</taxon>
        <taxon>Boletales</taxon>
        <taxon>Suillineae</taxon>
        <taxon>Suillaceae</taxon>
        <taxon>Suillus</taxon>
    </lineage>
</organism>
<proteinExistence type="predicted"/>
<keyword evidence="1" id="KW-0175">Coiled coil</keyword>
<comment type="caution">
    <text evidence="3">The sequence shown here is derived from an EMBL/GenBank/DDBJ whole genome shotgun (WGS) entry which is preliminary data.</text>
</comment>